<dbReference type="InterPro" id="IPR001810">
    <property type="entry name" value="F-box_dom"/>
</dbReference>
<dbReference type="Proteomes" id="UP001205105">
    <property type="component" value="Unassembled WGS sequence"/>
</dbReference>
<evidence type="ECO:0000313" key="2">
    <source>
        <dbReference type="EMBL" id="KAI7836375.1"/>
    </source>
</evidence>
<protein>
    <recommendedName>
        <fullName evidence="1">F-box domain-containing protein</fullName>
    </recommendedName>
</protein>
<name>A0AAD5H173_9CHLO</name>
<dbReference type="Gene3D" id="1.20.1280.50">
    <property type="match status" value="1"/>
</dbReference>
<comment type="caution">
    <text evidence="2">The sequence shown here is derived from an EMBL/GenBank/DDBJ whole genome shotgun (WGS) entry which is preliminary data.</text>
</comment>
<sequence>MDLLPEAVLTDILDCLDGPSLRAAKLVCRRWRLAASQPRSLRVKMPLKDDDLDSLLRLLHSRELCNRLSALALHAAEELGSEHLDFELGVVPLLAVARDAPALQRLALVADHPEGSDGDDRFPTCLPRSLPYIIAGGFRALEWLSVSGFHSHLDLSLLCPLPRLHTIQVSSVVPRCRSYARLRMTAPEKVLRSVTLRPASPMPSLRTIHLSRCVLNADFSHLPGLLHLHLWQAAPFAAGTSLADLPTRTLHTLVCCNEHFFTNEPWLSGEESLVSIFRSVADFECVVPPELSCSHLLSAKELVLSSLHAYLVDFSCTPEEAARCLVASCPHLVRLHVDRRGGNLDLGNEQQQQFASALPAHIELSWFDYDWQPICREWLP</sequence>
<reference evidence="2" key="1">
    <citation type="submission" date="2020-11" db="EMBL/GenBank/DDBJ databases">
        <title>Chlorella ohadii genome sequencing and assembly.</title>
        <authorList>
            <person name="Murik O."/>
            <person name="Treves H."/>
            <person name="Kedem I."/>
            <person name="Shotland Y."/>
            <person name="Kaplan A."/>
        </authorList>
    </citation>
    <scope>NUCLEOTIDE SEQUENCE</scope>
    <source>
        <strain evidence="2">1</strain>
    </source>
</reference>
<evidence type="ECO:0000313" key="3">
    <source>
        <dbReference type="Proteomes" id="UP001205105"/>
    </source>
</evidence>
<proteinExistence type="predicted"/>
<dbReference type="PROSITE" id="PS50181">
    <property type="entry name" value="FBOX"/>
    <property type="match status" value="1"/>
</dbReference>
<dbReference type="SUPFAM" id="SSF52047">
    <property type="entry name" value="RNI-like"/>
    <property type="match status" value="1"/>
</dbReference>
<dbReference type="SMART" id="SM00256">
    <property type="entry name" value="FBOX"/>
    <property type="match status" value="1"/>
</dbReference>
<dbReference type="InterPro" id="IPR036047">
    <property type="entry name" value="F-box-like_dom_sf"/>
</dbReference>
<evidence type="ECO:0000259" key="1">
    <source>
        <dbReference type="PROSITE" id="PS50181"/>
    </source>
</evidence>
<dbReference type="EMBL" id="JADXDR010000190">
    <property type="protein sequence ID" value="KAI7836375.1"/>
    <property type="molecule type" value="Genomic_DNA"/>
</dbReference>
<keyword evidence="3" id="KW-1185">Reference proteome</keyword>
<dbReference type="SUPFAM" id="SSF81383">
    <property type="entry name" value="F-box domain"/>
    <property type="match status" value="1"/>
</dbReference>
<dbReference type="Pfam" id="PF12937">
    <property type="entry name" value="F-box-like"/>
    <property type="match status" value="1"/>
</dbReference>
<organism evidence="2 3">
    <name type="scientific">Chlorella ohadii</name>
    <dbReference type="NCBI Taxonomy" id="2649997"/>
    <lineage>
        <taxon>Eukaryota</taxon>
        <taxon>Viridiplantae</taxon>
        <taxon>Chlorophyta</taxon>
        <taxon>core chlorophytes</taxon>
        <taxon>Trebouxiophyceae</taxon>
        <taxon>Chlorellales</taxon>
        <taxon>Chlorellaceae</taxon>
        <taxon>Chlorella clade</taxon>
        <taxon>Chlorella</taxon>
    </lineage>
</organism>
<gene>
    <name evidence="2" type="ORF">COHA_009739</name>
</gene>
<feature type="domain" description="F-box" evidence="1">
    <location>
        <begin position="1"/>
        <end position="45"/>
    </location>
</feature>
<dbReference type="AlphaFoldDB" id="A0AAD5H173"/>
<accession>A0AAD5H173</accession>